<proteinExistence type="predicted"/>
<dbReference type="PROSITE" id="PS50851">
    <property type="entry name" value="CHEW"/>
    <property type="match status" value="1"/>
</dbReference>
<dbReference type="GO" id="GO:0006935">
    <property type="term" value="P:chemotaxis"/>
    <property type="evidence" value="ECO:0007669"/>
    <property type="project" value="InterPro"/>
</dbReference>
<reference evidence="2" key="1">
    <citation type="submission" date="2018-06" db="EMBL/GenBank/DDBJ databases">
        <authorList>
            <person name="Zhirakovskaya E."/>
        </authorList>
    </citation>
    <scope>NUCLEOTIDE SEQUENCE</scope>
</reference>
<organism evidence="2">
    <name type="scientific">hydrothermal vent metagenome</name>
    <dbReference type="NCBI Taxonomy" id="652676"/>
    <lineage>
        <taxon>unclassified sequences</taxon>
        <taxon>metagenomes</taxon>
        <taxon>ecological metagenomes</taxon>
    </lineage>
</organism>
<dbReference type="InterPro" id="IPR036061">
    <property type="entry name" value="CheW-like_dom_sf"/>
</dbReference>
<name>A0A3B0WKA1_9ZZZZ</name>
<dbReference type="SUPFAM" id="SSF50341">
    <property type="entry name" value="CheW-like"/>
    <property type="match status" value="1"/>
</dbReference>
<dbReference type="AlphaFoldDB" id="A0A3B0WKA1"/>
<dbReference type="PANTHER" id="PTHR22617:SF43">
    <property type="entry name" value="PROTEIN PILI"/>
    <property type="match status" value="1"/>
</dbReference>
<dbReference type="GO" id="GO:0007165">
    <property type="term" value="P:signal transduction"/>
    <property type="evidence" value="ECO:0007669"/>
    <property type="project" value="InterPro"/>
</dbReference>
<dbReference type="SMART" id="SM00260">
    <property type="entry name" value="CheW"/>
    <property type="match status" value="1"/>
</dbReference>
<feature type="domain" description="CheW-like" evidence="1">
    <location>
        <begin position="31"/>
        <end position="171"/>
    </location>
</feature>
<dbReference type="Pfam" id="PF01584">
    <property type="entry name" value="CheW"/>
    <property type="match status" value="1"/>
</dbReference>
<dbReference type="EMBL" id="UOFF01000209">
    <property type="protein sequence ID" value="VAW56295.1"/>
    <property type="molecule type" value="Genomic_DNA"/>
</dbReference>
<dbReference type="PANTHER" id="PTHR22617">
    <property type="entry name" value="CHEMOTAXIS SENSOR HISTIDINE KINASE-RELATED"/>
    <property type="match status" value="1"/>
</dbReference>
<protein>
    <recommendedName>
        <fullName evidence="1">CheW-like domain-containing protein</fullName>
    </recommendedName>
</protein>
<gene>
    <name evidence="2" type="ORF">MNBD_GAMMA07-2322</name>
</gene>
<evidence type="ECO:0000259" key="1">
    <source>
        <dbReference type="PROSITE" id="PS50851"/>
    </source>
</evidence>
<dbReference type="Gene3D" id="2.30.30.40">
    <property type="entry name" value="SH3 Domains"/>
    <property type="match status" value="1"/>
</dbReference>
<sequence length="176" mass="19960">MQNIFQRLQEMDQKCVERAKKLPSIDGASDEWTGIGFKVAGISLLSNMGEVTEILNLPPFTRVPGVHSWVAGIANVRGALLPLMDLKQFVTGEPISHIHLSRVMTINHNGVNTGLIVEEVQGMRHFSKMDQVYELPAVNDYLQPYIRQAFKKDENYWPVFSMHALIEDERFLHASL</sequence>
<evidence type="ECO:0000313" key="2">
    <source>
        <dbReference type="EMBL" id="VAW56295.1"/>
    </source>
</evidence>
<dbReference type="Gene3D" id="2.40.50.180">
    <property type="entry name" value="CheA-289, Domain 4"/>
    <property type="match status" value="1"/>
</dbReference>
<dbReference type="InterPro" id="IPR002545">
    <property type="entry name" value="CheW-lke_dom"/>
</dbReference>
<dbReference type="InterPro" id="IPR039315">
    <property type="entry name" value="CheW"/>
</dbReference>
<dbReference type="GO" id="GO:0005829">
    <property type="term" value="C:cytosol"/>
    <property type="evidence" value="ECO:0007669"/>
    <property type="project" value="TreeGrafter"/>
</dbReference>
<accession>A0A3B0WKA1</accession>